<proteinExistence type="inferred from homology"/>
<feature type="domain" description="Activator of Hsp90 ATPase homologue 1/2-like C-terminal" evidence="2">
    <location>
        <begin position="14"/>
        <end position="141"/>
    </location>
</feature>
<dbReference type="SUPFAM" id="SSF55961">
    <property type="entry name" value="Bet v1-like"/>
    <property type="match status" value="1"/>
</dbReference>
<reference evidence="3 4" key="1">
    <citation type="submission" date="2023-03" db="EMBL/GenBank/DDBJ databases">
        <title>Roseibium porphyridii sp. nov. and Roseibium rhodosorbium sp. nov. isolated from marine algae, Porphyridium cruentum and Rhodosorus marinus, respectively.</title>
        <authorList>
            <person name="Lee M.W."/>
            <person name="Choi B.J."/>
            <person name="Lee J.K."/>
            <person name="Choi D.G."/>
            <person name="Baek J.H."/>
            <person name="Bayburt H."/>
            <person name="Kim J.M."/>
            <person name="Han D.M."/>
            <person name="Kim K.H."/>
            <person name="Jeon C.O."/>
        </authorList>
    </citation>
    <scope>NUCLEOTIDE SEQUENCE [LARGE SCALE GENOMIC DNA]</scope>
    <source>
        <strain evidence="3 4">KMA01</strain>
    </source>
</reference>
<dbReference type="Gene3D" id="3.30.530.20">
    <property type="match status" value="1"/>
</dbReference>
<dbReference type="RefSeq" id="WP_265680158.1">
    <property type="nucleotide sequence ID" value="NZ_CP120863.1"/>
</dbReference>
<evidence type="ECO:0000313" key="4">
    <source>
        <dbReference type="Proteomes" id="UP001209803"/>
    </source>
</evidence>
<dbReference type="InterPro" id="IPR013538">
    <property type="entry name" value="ASHA1/2-like_C"/>
</dbReference>
<accession>A0ABY8F2W6</accession>
<protein>
    <submittedName>
        <fullName evidence="3">SRPBCC domain-containing protein</fullName>
    </submittedName>
</protein>
<dbReference type="Proteomes" id="UP001209803">
    <property type="component" value="Chromosome"/>
</dbReference>
<dbReference type="InterPro" id="IPR023393">
    <property type="entry name" value="START-like_dom_sf"/>
</dbReference>
<organism evidence="3 4">
    <name type="scientific">Roseibium porphyridii</name>
    <dbReference type="NCBI Taxonomy" id="2866279"/>
    <lineage>
        <taxon>Bacteria</taxon>
        <taxon>Pseudomonadati</taxon>
        <taxon>Pseudomonadota</taxon>
        <taxon>Alphaproteobacteria</taxon>
        <taxon>Hyphomicrobiales</taxon>
        <taxon>Stappiaceae</taxon>
        <taxon>Roseibium</taxon>
    </lineage>
</organism>
<keyword evidence="4" id="KW-1185">Reference proteome</keyword>
<evidence type="ECO:0000313" key="3">
    <source>
        <dbReference type="EMBL" id="WFE89815.1"/>
    </source>
</evidence>
<comment type="similarity">
    <text evidence="1">Belongs to the AHA1 family.</text>
</comment>
<dbReference type="EMBL" id="CP120863">
    <property type="protein sequence ID" value="WFE89815.1"/>
    <property type="molecule type" value="Genomic_DNA"/>
</dbReference>
<gene>
    <name evidence="3" type="ORF">K1718_00190</name>
</gene>
<name>A0ABY8F2W6_9HYPH</name>
<sequence>MNGQNYKKSISVNAPTKAAFDALTINIADWWTSEAGKFEKVGDVAKFGFSGRNGYWCFKATKLDSDQIEWECVEALHIHEGMPKEIEQEWLGTRTLWSIDEKDGQTRIQLEHQGLTPNLHCYEICEAGWDMFFVDSLKAYLDTGVGKPFS</sequence>
<evidence type="ECO:0000259" key="2">
    <source>
        <dbReference type="Pfam" id="PF08327"/>
    </source>
</evidence>
<evidence type="ECO:0000256" key="1">
    <source>
        <dbReference type="ARBA" id="ARBA00006817"/>
    </source>
</evidence>
<dbReference type="Pfam" id="PF08327">
    <property type="entry name" value="AHSA1"/>
    <property type="match status" value="1"/>
</dbReference>